<dbReference type="Pfam" id="PF12790">
    <property type="entry name" value="T6SS-SciN"/>
    <property type="match status" value="1"/>
</dbReference>
<dbReference type="Proteomes" id="UP000739538">
    <property type="component" value="Unassembled WGS sequence"/>
</dbReference>
<dbReference type="Gene3D" id="2.60.40.4150">
    <property type="entry name" value="Type VI secretion system, lipoprotein SciN"/>
    <property type="match status" value="1"/>
</dbReference>
<reference evidence="1" key="1">
    <citation type="submission" date="2020-04" db="EMBL/GenBank/DDBJ databases">
        <authorList>
            <person name="Zhang T."/>
        </authorList>
    </citation>
    <scope>NUCLEOTIDE SEQUENCE</scope>
    <source>
        <strain evidence="1">HKST-UBA02</strain>
    </source>
</reference>
<accession>A0A956NGM4</accession>
<comment type="caution">
    <text evidence="1">The sequence shown here is derived from an EMBL/GenBank/DDBJ whole genome shotgun (WGS) entry which is preliminary data.</text>
</comment>
<name>A0A956NGM4_UNCEI</name>
<dbReference type="PROSITE" id="PS51257">
    <property type="entry name" value="PROKAR_LIPOPROTEIN"/>
    <property type="match status" value="1"/>
</dbReference>
<proteinExistence type="predicted"/>
<protein>
    <submittedName>
        <fullName evidence="1">Type VI secretion lipoprotein TssJ</fullName>
    </submittedName>
</protein>
<dbReference type="InterPro" id="IPR017734">
    <property type="entry name" value="T6SS_SciN"/>
</dbReference>
<gene>
    <name evidence="1" type="ORF">KDA27_22525</name>
</gene>
<dbReference type="AlphaFoldDB" id="A0A956NGM4"/>
<sequence>MRRHGVSWARTALFALAAVALFALSACGGGSYLQVNLLRDATHDKPVYVGLYFLSQESAVDGASIPDLIDNPDQFTDGVVESRVVPVYPGEVKPITMENYDPAIQWIAVVADFGSDAECTRDKKPIPSGSKFALNIKVEADCIELEIK</sequence>
<keyword evidence="1" id="KW-0449">Lipoprotein</keyword>
<reference evidence="1" key="2">
    <citation type="journal article" date="2021" name="Microbiome">
        <title>Successional dynamics and alternative stable states in a saline activated sludge microbial community over 9 years.</title>
        <authorList>
            <person name="Wang Y."/>
            <person name="Ye J."/>
            <person name="Ju F."/>
            <person name="Liu L."/>
            <person name="Boyd J.A."/>
            <person name="Deng Y."/>
            <person name="Parks D.H."/>
            <person name="Jiang X."/>
            <person name="Yin X."/>
            <person name="Woodcroft B.J."/>
            <person name="Tyson G.W."/>
            <person name="Hugenholtz P."/>
            <person name="Polz M.F."/>
            <person name="Zhang T."/>
        </authorList>
    </citation>
    <scope>NUCLEOTIDE SEQUENCE</scope>
    <source>
        <strain evidence="1">HKST-UBA02</strain>
    </source>
</reference>
<evidence type="ECO:0000313" key="1">
    <source>
        <dbReference type="EMBL" id="MCA9758589.1"/>
    </source>
</evidence>
<organism evidence="1 2">
    <name type="scientific">Eiseniibacteriota bacterium</name>
    <dbReference type="NCBI Taxonomy" id="2212470"/>
    <lineage>
        <taxon>Bacteria</taxon>
        <taxon>Candidatus Eiseniibacteriota</taxon>
    </lineage>
</organism>
<dbReference type="InterPro" id="IPR038706">
    <property type="entry name" value="Type_VI_SciN-like_sf"/>
</dbReference>
<evidence type="ECO:0000313" key="2">
    <source>
        <dbReference type="Proteomes" id="UP000739538"/>
    </source>
</evidence>
<dbReference type="EMBL" id="JAGQHS010000189">
    <property type="protein sequence ID" value="MCA9758589.1"/>
    <property type="molecule type" value="Genomic_DNA"/>
</dbReference>